<dbReference type="Gene3D" id="3.20.20.100">
    <property type="entry name" value="NADP-dependent oxidoreductase domain"/>
    <property type="match status" value="1"/>
</dbReference>
<dbReference type="AlphaFoldDB" id="A0AAX3N4Y1"/>
<dbReference type="RefSeq" id="WP_274336989.1">
    <property type="nucleotide sequence ID" value="NZ_CP118101.1"/>
</dbReference>
<dbReference type="PANTHER" id="PTHR43364">
    <property type="entry name" value="NADH-SPECIFIC METHYLGLYOXAL REDUCTASE-RELATED"/>
    <property type="match status" value="1"/>
</dbReference>
<dbReference type="PANTHER" id="PTHR43364:SF1">
    <property type="entry name" value="OXIDOREDUCTASE YDHF"/>
    <property type="match status" value="1"/>
</dbReference>
<proteinExistence type="predicted"/>
<dbReference type="Proteomes" id="UP001221519">
    <property type="component" value="Chromosome"/>
</dbReference>
<feature type="domain" description="NADP-dependent oxidoreductase" evidence="1">
    <location>
        <begin position="16"/>
        <end position="301"/>
    </location>
</feature>
<organism evidence="2 4">
    <name type="scientific">Paenibacillus urinalis</name>
    <dbReference type="NCBI Taxonomy" id="521520"/>
    <lineage>
        <taxon>Bacteria</taxon>
        <taxon>Bacillati</taxon>
        <taxon>Bacillota</taxon>
        <taxon>Bacilli</taxon>
        <taxon>Bacillales</taxon>
        <taxon>Paenibacillaceae</taxon>
        <taxon>Paenibacillus</taxon>
    </lineage>
</organism>
<evidence type="ECO:0000313" key="2">
    <source>
        <dbReference type="EMBL" id="WDH84687.1"/>
    </source>
</evidence>
<dbReference type="CDD" id="cd19092">
    <property type="entry name" value="AKR_BsYcsN_EcYdhF-like"/>
    <property type="match status" value="1"/>
</dbReference>
<dbReference type="GO" id="GO:0005829">
    <property type="term" value="C:cytosol"/>
    <property type="evidence" value="ECO:0007669"/>
    <property type="project" value="TreeGrafter"/>
</dbReference>
<evidence type="ECO:0000313" key="3">
    <source>
        <dbReference type="EMBL" id="WDI04369.1"/>
    </source>
</evidence>
<evidence type="ECO:0000313" key="5">
    <source>
        <dbReference type="Proteomes" id="UP001221519"/>
    </source>
</evidence>
<dbReference type="InterPro" id="IPR036812">
    <property type="entry name" value="NAD(P)_OxRdtase_dom_sf"/>
</dbReference>
<dbReference type="Proteomes" id="UP001220962">
    <property type="component" value="Chromosome"/>
</dbReference>
<dbReference type="InterPro" id="IPR023210">
    <property type="entry name" value="NADP_OxRdtase_dom"/>
</dbReference>
<dbReference type="EMBL" id="CP118101">
    <property type="protein sequence ID" value="WDH84687.1"/>
    <property type="molecule type" value="Genomic_DNA"/>
</dbReference>
<name>A0AAX3N4Y1_9BACL</name>
<dbReference type="SUPFAM" id="SSF51430">
    <property type="entry name" value="NAD(P)-linked oxidoreductase"/>
    <property type="match status" value="1"/>
</dbReference>
<evidence type="ECO:0000313" key="4">
    <source>
        <dbReference type="Proteomes" id="UP001220962"/>
    </source>
</evidence>
<dbReference type="EMBL" id="CP118108">
    <property type="protein sequence ID" value="WDI04369.1"/>
    <property type="molecule type" value="Genomic_DNA"/>
</dbReference>
<reference evidence="2 5" key="1">
    <citation type="submission" date="2023-02" db="EMBL/GenBank/DDBJ databases">
        <title>Pathogen: clinical or host-associated sample.</title>
        <authorList>
            <person name="Hergert J."/>
            <person name="Casey R."/>
            <person name="Wagner J."/>
            <person name="Young E.L."/>
            <person name="Oakeson K.F."/>
        </authorList>
    </citation>
    <scope>NUCLEOTIDE SEQUENCE</scope>
    <source>
        <strain evidence="3 5">2022CK-00829</strain>
        <strain evidence="2">2022CK-00830</strain>
    </source>
</reference>
<sequence length="325" mass="36280">MKMMPLRHKGIDASQLVLGSMSMGGGWNTNPITQEHVLEAERAVDAAREAGINMFDHADIYTFGKAEETFGKLLQAQPSLREEIIIQSKCGIRLQDGDLPGRYDFSKEHILNSVDGILSRLGTEYIDILLLHRPDPLMEPEEIAEALTLLKSAGKVRHFGVSNMNVGQIEFLQRSLPYPIIVNQLQMSLSHLHFVDEVVFVNQAAGTKVNFGAGLLEFSQMQDIQLQAWSPLSQGIFTGKDVSDQPEHIQAAAKLVQDMAEEKDTTREAIVLGWLMRHPAMIQPVIGTINPERIKATGDAVRQGQLMTRDEWYKLYVTARGPRLP</sequence>
<evidence type="ECO:0000259" key="1">
    <source>
        <dbReference type="Pfam" id="PF00248"/>
    </source>
</evidence>
<dbReference type="InterPro" id="IPR050523">
    <property type="entry name" value="AKR_Detox_Biosynth"/>
</dbReference>
<accession>A0AAX3N4Y1</accession>
<gene>
    <name evidence="2" type="ORF">PUW23_10930</name>
    <name evidence="3" type="ORF">PUW25_10615</name>
</gene>
<protein>
    <submittedName>
        <fullName evidence="2">Aldo/keto reductase</fullName>
    </submittedName>
</protein>
<dbReference type="Pfam" id="PF00248">
    <property type="entry name" value="Aldo_ket_red"/>
    <property type="match status" value="1"/>
</dbReference>
<keyword evidence="5" id="KW-1185">Reference proteome</keyword>